<dbReference type="EMBL" id="BAABJP010000055">
    <property type="protein sequence ID" value="GAA5173119.1"/>
    <property type="molecule type" value="Genomic_DNA"/>
</dbReference>
<reference evidence="6" key="1">
    <citation type="journal article" date="2019" name="Int. J. Syst. Evol. Microbiol.">
        <title>The Global Catalogue of Microorganisms (GCM) 10K type strain sequencing project: providing services to taxonomists for standard genome sequencing and annotation.</title>
        <authorList>
            <consortium name="The Broad Institute Genomics Platform"/>
            <consortium name="The Broad Institute Genome Sequencing Center for Infectious Disease"/>
            <person name="Wu L."/>
            <person name="Ma J."/>
        </authorList>
    </citation>
    <scope>NUCLEOTIDE SEQUENCE [LARGE SCALE GENOMIC DNA]</scope>
    <source>
        <strain evidence="6">JCM 18303</strain>
    </source>
</reference>
<dbReference type="Proteomes" id="UP001428817">
    <property type="component" value="Unassembled WGS sequence"/>
</dbReference>
<sequence>MVRSLAPRPWVPPLPERRVAEVATAVADRTAPQVLAEIDRLVAENHRIHDVDSVNLNPATNVMNPRAEVLLSAGLGSRPSLGYPGEKYEMGLEAIEQIEIIAAELAAEVFGCRYAEIRVASGAIANLYAFMATCQPGDAVIVPPATIAGHVTHHEAGAAGLYGLRIVPAPVAEDGYTVDVPALRAVARWVRPRLITIGGSLNLFPHPVEDIRKIADEVGARVLFDAAHLCGMIAGRAWPSPLAEGADMITMSTYKSLGGPAGGLIVTDDAELAERLDKIAHPGLTANFDAGRTAALAVTMLDWKVAGEAYARTMRATARRLASELEAMALPVFRTDRGVTASHQFAMRAHTFGGGQRAARRLRVANLLTCGIGLPVESVADDVNGLRIGTPEVARLGMREDDMPELAGFIAGGLDPERDPASVGADVTEWRKGFSGVHFTADSPDL</sequence>
<accession>A0ABP9R8L9</accession>
<dbReference type="InterPro" id="IPR015422">
    <property type="entry name" value="PyrdxlP-dep_Trfase_small"/>
</dbReference>
<comment type="similarity">
    <text evidence="2">Belongs to the SHMT family.</text>
</comment>
<evidence type="ECO:0000313" key="5">
    <source>
        <dbReference type="EMBL" id="GAA5173119.1"/>
    </source>
</evidence>
<dbReference type="PANTHER" id="PTHR11680:SF35">
    <property type="entry name" value="SERINE HYDROXYMETHYLTRANSFERASE 1"/>
    <property type="match status" value="1"/>
</dbReference>
<evidence type="ECO:0000256" key="1">
    <source>
        <dbReference type="ARBA" id="ARBA00001933"/>
    </source>
</evidence>
<name>A0ABP9R8L9_9PSEU</name>
<evidence type="ECO:0000313" key="6">
    <source>
        <dbReference type="Proteomes" id="UP001428817"/>
    </source>
</evidence>
<dbReference type="PANTHER" id="PTHR11680">
    <property type="entry name" value="SERINE HYDROXYMETHYLTRANSFERASE"/>
    <property type="match status" value="1"/>
</dbReference>
<dbReference type="InterPro" id="IPR049943">
    <property type="entry name" value="Ser_HO-MeTrfase-like"/>
</dbReference>
<evidence type="ECO:0000256" key="3">
    <source>
        <dbReference type="ARBA" id="ARBA00022898"/>
    </source>
</evidence>
<dbReference type="InterPro" id="IPR015424">
    <property type="entry name" value="PyrdxlP-dep_Trfase"/>
</dbReference>
<dbReference type="PIRSF" id="PIRSF000412">
    <property type="entry name" value="SHMT"/>
    <property type="match status" value="1"/>
</dbReference>
<dbReference type="Gene3D" id="3.90.1150.10">
    <property type="entry name" value="Aspartate Aminotransferase, domain 1"/>
    <property type="match status" value="1"/>
</dbReference>
<evidence type="ECO:0000256" key="2">
    <source>
        <dbReference type="ARBA" id="ARBA00006376"/>
    </source>
</evidence>
<organism evidence="5 6">
    <name type="scientific">Pseudonocardia eucalypti</name>
    <dbReference type="NCBI Taxonomy" id="648755"/>
    <lineage>
        <taxon>Bacteria</taxon>
        <taxon>Bacillati</taxon>
        <taxon>Actinomycetota</taxon>
        <taxon>Actinomycetes</taxon>
        <taxon>Pseudonocardiales</taxon>
        <taxon>Pseudonocardiaceae</taxon>
        <taxon>Pseudonocardia</taxon>
    </lineage>
</organism>
<keyword evidence="3" id="KW-0663">Pyridoxal phosphate</keyword>
<dbReference type="Pfam" id="PF00464">
    <property type="entry name" value="SHMT"/>
    <property type="match status" value="1"/>
</dbReference>
<dbReference type="Gene3D" id="3.40.640.10">
    <property type="entry name" value="Type I PLP-dependent aspartate aminotransferase-like (Major domain)"/>
    <property type="match status" value="1"/>
</dbReference>
<proteinExistence type="inferred from homology"/>
<comment type="cofactor">
    <cofactor evidence="1">
        <name>pyridoxal 5'-phosphate</name>
        <dbReference type="ChEBI" id="CHEBI:597326"/>
    </cofactor>
</comment>
<feature type="domain" description="Serine hydroxymethyltransferase-like" evidence="4">
    <location>
        <begin position="47"/>
        <end position="410"/>
    </location>
</feature>
<evidence type="ECO:0000259" key="4">
    <source>
        <dbReference type="Pfam" id="PF00464"/>
    </source>
</evidence>
<comment type="caution">
    <text evidence="5">The sequence shown here is derived from an EMBL/GenBank/DDBJ whole genome shotgun (WGS) entry which is preliminary data.</text>
</comment>
<keyword evidence="6" id="KW-1185">Reference proteome</keyword>
<gene>
    <name evidence="5" type="ORF">GCM10023321_74020</name>
</gene>
<dbReference type="InterPro" id="IPR039429">
    <property type="entry name" value="SHMT-like_dom"/>
</dbReference>
<dbReference type="InterPro" id="IPR015421">
    <property type="entry name" value="PyrdxlP-dep_Trfase_major"/>
</dbReference>
<dbReference type="SUPFAM" id="SSF53383">
    <property type="entry name" value="PLP-dependent transferases"/>
    <property type="match status" value="1"/>
</dbReference>
<dbReference type="InterPro" id="IPR001085">
    <property type="entry name" value="Ser_HO-MeTrfase"/>
</dbReference>
<protein>
    <submittedName>
        <fullName evidence="5">Serine hydroxymethyltransferase</fullName>
    </submittedName>
</protein>